<keyword evidence="2" id="KW-1185">Reference proteome</keyword>
<name>A0A423WB04_9PEZI</name>
<sequence>MDGSSTIGKGFFLGTDLVDVLQGKHVVLIVVTYDLRVLVGASLVEDAVASGMVYCREKHLRIPRDE</sequence>
<protein>
    <submittedName>
        <fullName evidence="1">Uncharacterized protein</fullName>
    </submittedName>
</protein>
<dbReference type="AlphaFoldDB" id="A0A423WB04"/>
<evidence type="ECO:0000313" key="1">
    <source>
        <dbReference type="EMBL" id="ROW00471.1"/>
    </source>
</evidence>
<gene>
    <name evidence="1" type="ORF">VPNG_07962</name>
</gene>
<dbReference type="Proteomes" id="UP000285146">
    <property type="component" value="Unassembled WGS sequence"/>
</dbReference>
<reference evidence="1 2" key="1">
    <citation type="submission" date="2015-09" db="EMBL/GenBank/DDBJ databases">
        <title>Host preference determinants of Valsa canker pathogens revealed by comparative genomics.</title>
        <authorList>
            <person name="Yin Z."/>
            <person name="Huang L."/>
        </authorList>
    </citation>
    <scope>NUCLEOTIDE SEQUENCE [LARGE SCALE GENOMIC DNA]</scope>
    <source>
        <strain evidence="1 2">SXYLt</strain>
    </source>
</reference>
<accession>A0A423WB04</accession>
<evidence type="ECO:0000313" key="2">
    <source>
        <dbReference type="Proteomes" id="UP000285146"/>
    </source>
</evidence>
<comment type="caution">
    <text evidence="1">The sequence shown here is derived from an EMBL/GenBank/DDBJ whole genome shotgun (WGS) entry which is preliminary data.</text>
</comment>
<dbReference type="EMBL" id="LKEB01000056">
    <property type="protein sequence ID" value="ROW00471.1"/>
    <property type="molecule type" value="Genomic_DNA"/>
</dbReference>
<dbReference type="InParanoid" id="A0A423WB04"/>
<proteinExistence type="predicted"/>
<organism evidence="1 2">
    <name type="scientific">Cytospora leucostoma</name>
    <dbReference type="NCBI Taxonomy" id="1230097"/>
    <lineage>
        <taxon>Eukaryota</taxon>
        <taxon>Fungi</taxon>
        <taxon>Dikarya</taxon>
        <taxon>Ascomycota</taxon>
        <taxon>Pezizomycotina</taxon>
        <taxon>Sordariomycetes</taxon>
        <taxon>Sordariomycetidae</taxon>
        <taxon>Diaporthales</taxon>
        <taxon>Cytosporaceae</taxon>
        <taxon>Cytospora</taxon>
    </lineage>
</organism>